<reference evidence="1 2" key="1">
    <citation type="submission" date="2016-06" db="EMBL/GenBank/DDBJ databases">
        <authorList>
            <person name="Kjaerup R.B."/>
            <person name="Dalgaard T.S."/>
            <person name="Juul-Madsen H.R."/>
        </authorList>
    </citation>
    <scope>NUCLEOTIDE SEQUENCE [LARGE SCALE GENOMIC DNA]</scope>
    <source>
        <strain evidence="1 2">Pb300</strain>
    </source>
</reference>
<dbReference type="VEuPathDB" id="FungiDB:PABG_11423"/>
<dbReference type="VEuPathDB" id="FungiDB:PADG_03617"/>
<gene>
    <name evidence="1" type="ORF">ACO22_00183</name>
</gene>
<sequence length="272" mass="31254">MRQDDVVILENVSLFPEVLAAWRSPTERECTGRLETYNTAPHKVIKPYSYGKDAFRALPLFHVCNYIPLIQGISDPVKLAQLVADLHKSSKSPTGKIGFYLPESMMDGKPMMSRPGTIHGLHVVERTREFDAKMNRTWNELDSAIKLILAKVVLRLKGILERNGRVVKPYLFQVTCGRPTLARTPQREIFTLSTLPPSIYGHNEMENGISRMEDRRNSKEYAKHFERSEPVEEWDNRLKLYGVKIKPLYPAAVVTGRKKIRHQNLEDLMELI</sequence>
<dbReference type="AlphaFoldDB" id="A0A1D2JQ48"/>
<proteinExistence type="predicted"/>
<comment type="caution">
    <text evidence="1">The sequence shown here is derived from an EMBL/GenBank/DDBJ whole genome shotgun (WGS) entry which is preliminary data.</text>
</comment>
<evidence type="ECO:0000313" key="2">
    <source>
        <dbReference type="Proteomes" id="UP000242814"/>
    </source>
</evidence>
<protein>
    <submittedName>
        <fullName evidence="1">Uncharacterized protein</fullName>
    </submittedName>
</protein>
<accession>A0A1D2JQ48</accession>
<name>A0A1D2JQ48_PARBR</name>
<dbReference type="Proteomes" id="UP000242814">
    <property type="component" value="Unassembled WGS sequence"/>
</dbReference>
<dbReference type="EMBL" id="LZYO01000003">
    <property type="protein sequence ID" value="ODH45305.1"/>
    <property type="molecule type" value="Genomic_DNA"/>
</dbReference>
<organism evidence="1 2">
    <name type="scientific">Paracoccidioides brasiliensis</name>
    <dbReference type="NCBI Taxonomy" id="121759"/>
    <lineage>
        <taxon>Eukaryota</taxon>
        <taxon>Fungi</taxon>
        <taxon>Dikarya</taxon>
        <taxon>Ascomycota</taxon>
        <taxon>Pezizomycotina</taxon>
        <taxon>Eurotiomycetes</taxon>
        <taxon>Eurotiomycetidae</taxon>
        <taxon>Onygenales</taxon>
        <taxon>Ajellomycetaceae</taxon>
        <taxon>Paracoccidioides</taxon>
    </lineage>
</organism>
<evidence type="ECO:0000313" key="1">
    <source>
        <dbReference type="EMBL" id="ODH45305.1"/>
    </source>
</evidence>